<proteinExistence type="predicted"/>
<dbReference type="EMBL" id="GIFC01003666">
    <property type="protein sequence ID" value="MXU85749.1"/>
    <property type="molecule type" value="Transcribed_RNA"/>
</dbReference>
<accession>A0A6B0TZT9</accession>
<protein>
    <submittedName>
        <fullName evidence="1">Putative secreted protein</fullName>
    </submittedName>
</protein>
<dbReference type="AlphaFoldDB" id="A0A6B0TZT9"/>
<reference evidence="1" key="1">
    <citation type="submission" date="2019-12" db="EMBL/GenBank/DDBJ databases">
        <title>An insight into the sialome of adult female Ixodes ricinus ticks feeding for 6 days.</title>
        <authorList>
            <person name="Perner J."/>
            <person name="Ribeiro J.M.C."/>
        </authorList>
    </citation>
    <scope>NUCLEOTIDE SEQUENCE</scope>
    <source>
        <strain evidence="1">Semi-engorged</strain>
        <tissue evidence="1">Salivary glands</tissue>
    </source>
</reference>
<evidence type="ECO:0000313" key="1">
    <source>
        <dbReference type="EMBL" id="MXU85749.1"/>
    </source>
</evidence>
<name>A0A6B0TZT9_IXORI</name>
<sequence>MSAVFLTKKLLPWAGLPWRLSGCTQGHQISIWSGPLWKESSTCFRRAPSHRSIVRQTSKWSTTWTTDCLRRMSFTPEQTLGRCSQGP</sequence>
<organism evidence="1">
    <name type="scientific">Ixodes ricinus</name>
    <name type="common">Common tick</name>
    <name type="synonym">Acarus ricinus</name>
    <dbReference type="NCBI Taxonomy" id="34613"/>
    <lineage>
        <taxon>Eukaryota</taxon>
        <taxon>Metazoa</taxon>
        <taxon>Ecdysozoa</taxon>
        <taxon>Arthropoda</taxon>
        <taxon>Chelicerata</taxon>
        <taxon>Arachnida</taxon>
        <taxon>Acari</taxon>
        <taxon>Parasitiformes</taxon>
        <taxon>Ixodida</taxon>
        <taxon>Ixodoidea</taxon>
        <taxon>Ixodidae</taxon>
        <taxon>Ixodinae</taxon>
        <taxon>Ixodes</taxon>
    </lineage>
</organism>